<name>A0A645GH27_9ZZZZ</name>
<sequence length="54" mass="6019">MVEVAQLRLSSRFLHEMVNGGREHARQHPETENGISQDCPAVIGEDCLAEQKNS</sequence>
<evidence type="ECO:0000313" key="1">
    <source>
        <dbReference type="EMBL" id="MPN25995.1"/>
    </source>
</evidence>
<dbReference type="AlphaFoldDB" id="A0A645GH27"/>
<proteinExistence type="predicted"/>
<organism evidence="1">
    <name type="scientific">bioreactor metagenome</name>
    <dbReference type="NCBI Taxonomy" id="1076179"/>
    <lineage>
        <taxon>unclassified sequences</taxon>
        <taxon>metagenomes</taxon>
        <taxon>ecological metagenomes</taxon>
    </lineage>
</organism>
<reference evidence="1" key="1">
    <citation type="submission" date="2019-08" db="EMBL/GenBank/DDBJ databases">
        <authorList>
            <person name="Kucharzyk K."/>
            <person name="Murdoch R.W."/>
            <person name="Higgins S."/>
            <person name="Loffler F."/>
        </authorList>
    </citation>
    <scope>NUCLEOTIDE SEQUENCE</scope>
</reference>
<dbReference type="EMBL" id="VSSQ01075381">
    <property type="protein sequence ID" value="MPN25995.1"/>
    <property type="molecule type" value="Genomic_DNA"/>
</dbReference>
<comment type="caution">
    <text evidence="1">The sequence shown here is derived from an EMBL/GenBank/DDBJ whole genome shotgun (WGS) entry which is preliminary data.</text>
</comment>
<accession>A0A645GH27</accession>
<gene>
    <name evidence="1" type="ORF">SDC9_173417</name>
</gene>
<protein>
    <submittedName>
        <fullName evidence="1">Uncharacterized protein</fullName>
    </submittedName>
</protein>